<keyword evidence="8" id="KW-1185">Reference proteome</keyword>
<evidence type="ECO:0000313" key="7">
    <source>
        <dbReference type="EMBL" id="MEF3114037.1"/>
    </source>
</evidence>
<evidence type="ECO:0000256" key="4">
    <source>
        <dbReference type="ARBA" id="ARBA00023004"/>
    </source>
</evidence>
<feature type="region of interest" description="Disordered" evidence="6">
    <location>
        <begin position="1"/>
        <end position="26"/>
    </location>
</feature>
<keyword evidence="4 5" id="KW-0408">Iron</keyword>
<reference evidence="7 8" key="1">
    <citation type="submission" date="2023-08" db="EMBL/GenBank/DDBJ databases">
        <authorList>
            <person name="Sharma P."/>
            <person name="Verma V."/>
            <person name="Mohan M.K."/>
            <person name="Dubey A.K."/>
        </authorList>
    </citation>
    <scope>NUCLEOTIDE SEQUENCE [LARGE SCALE GENOMIC DNA]</scope>
    <source>
        <strain evidence="7 8">ADP4</strain>
    </source>
</reference>
<evidence type="ECO:0000256" key="2">
    <source>
        <dbReference type="ARBA" id="ARBA00022723"/>
    </source>
</evidence>
<proteinExistence type="inferred from homology"/>
<sequence>MTTPTGSPTPASPPASTPTPLHLSGNNAPVAAEVTHRPSEVTGTVPKELCGQFFRNGPNPRSGWSPHFFAGDGMLHTVALADGHATWYRNRYVRTPLHAQPGASRFALAFDPATSRIDYRVTTANTHLIAHAGRLFALEEGGFPYEVTPDLTTLGVFTFDGALTTPMTAHPKTCPLTGELHFFGYRLRPPYLTYYRVSAAGEVLQKQTVDLPRAVMMHDFALTAHHVVFMDLPVVFDADRAAAGGPPWRWDDGHHARFGILPRAGEAARVRWFDIAPCYVWHTMNAFETDGTITLTGTRVPTLWRQGPQDLSGGLPTLHQWVLHLATGKVTEAPLDDVPSEYPRIADTAIGLPHRYGYTAGFTLDAEPRHTEVYKYDLTHGARRSTHRFPAGHLCGEPVFVPRSPTAPGQEPGQEPGRESGREDDGYLLTFAHDRSRGTSYLAVLDAADLGAAPVAEVHVPVRIPAGFHGNWVPGAPRLASEFPAAAGALNGP</sequence>
<keyword evidence="2 5" id="KW-0479">Metal-binding</keyword>
<feature type="region of interest" description="Disordered" evidence="6">
    <location>
        <begin position="400"/>
        <end position="424"/>
    </location>
</feature>
<dbReference type="RefSeq" id="WP_331786603.1">
    <property type="nucleotide sequence ID" value="NZ_JAVFKM010000005.1"/>
</dbReference>
<dbReference type="EMBL" id="JAVFKM010000005">
    <property type="protein sequence ID" value="MEF3114037.1"/>
    <property type="molecule type" value="Genomic_DNA"/>
</dbReference>
<keyword evidence="5" id="KW-0223">Dioxygenase</keyword>
<protein>
    <recommendedName>
        <fullName evidence="5">Dioxygenase</fullName>
        <ecNumber evidence="5">1.13.11.-</ecNumber>
    </recommendedName>
</protein>
<evidence type="ECO:0000256" key="1">
    <source>
        <dbReference type="ARBA" id="ARBA00006787"/>
    </source>
</evidence>
<dbReference type="PANTHER" id="PTHR10543">
    <property type="entry name" value="BETA-CAROTENE DIOXYGENASE"/>
    <property type="match status" value="1"/>
</dbReference>
<comment type="caution">
    <text evidence="7">The sequence shown here is derived from an EMBL/GenBank/DDBJ whole genome shotgun (WGS) entry which is preliminary data.</text>
</comment>
<comment type="similarity">
    <text evidence="1 5">Belongs to the carotenoid oxygenase family.</text>
</comment>
<evidence type="ECO:0000313" key="8">
    <source>
        <dbReference type="Proteomes" id="UP001348265"/>
    </source>
</evidence>
<comment type="cofactor">
    <cofactor evidence="5">
        <name>Fe(2+)</name>
        <dbReference type="ChEBI" id="CHEBI:29033"/>
    </cofactor>
    <text evidence="5">Binds 1 Fe(2+) ion per subunit.</text>
</comment>
<dbReference type="PANTHER" id="PTHR10543:SF89">
    <property type="entry name" value="CAROTENOID 9,10(9',10')-CLEAVAGE DIOXYGENASE 1"/>
    <property type="match status" value="1"/>
</dbReference>
<evidence type="ECO:0000256" key="3">
    <source>
        <dbReference type="ARBA" id="ARBA00023002"/>
    </source>
</evidence>
<keyword evidence="3 5" id="KW-0560">Oxidoreductase</keyword>
<dbReference type="Pfam" id="PF03055">
    <property type="entry name" value="RPE65"/>
    <property type="match status" value="1"/>
</dbReference>
<dbReference type="EC" id="1.13.11.-" evidence="5"/>
<gene>
    <name evidence="7" type="ORF">RB636_12655</name>
</gene>
<dbReference type="InterPro" id="IPR004294">
    <property type="entry name" value="Carotenoid_Oase"/>
</dbReference>
<dbReference type="Proteomes" id="UP001348265">
    <property type="component" value="Unassembled WGS sequence"/>
</dbReference>
<accession>A0ABU7WSE5</accession>
<name>A0ABU7WSE5_9ACTN</name>
<organism evidence="7 8">
    <name type="scientific">Streptomyces chrestomyceticus</name>
    <dbReference type="NCBI Taxonomy" id="68185"/>
    <lineage>
        <taxon>Bacteria</taxon>
        <taxon>Bacillati</taxon>
        <taxon>Actinomycetota</taxon>
        <taxon>Actinomycetes</taxon>
        <taxon>Kitasatosporales</taxon>
        <taxon>Streptomycetaceae</taxon>
        <taxon>Streptomyces</taxon>
    </lineage>
</organism>
<evidence type="ECO:0000256" key="6">
    <source>
        <dbReference type="SAM" id="MobiDB-lite"/>
    </source>
</evidence>
<evidence type="ECO:0000256" key="5">
    <source>
        <dbReference type="RuleBase" id="RU364048"/>
    </source>
</evidence>